<feature type="transmembrane region" description="Helical" evidence="8">
    <location>
        <begin position="337"/>
        <end position="359"/>
    </location>
</feature>
<evidence type="ECO:0000256" key="5">
    <source>
        <dbReference type="ARBA" id="ARBA00022989"/>
    </source>
</evidence>
<accession>A0A660CCD6</accession>
<evidence type="ECO:0000256" key="6">
    <source>
        <dbReference type="ARBA" id="ARBA00023136"/>
    </source>
</evidence>
<protein>
    <submittedName>
        <fullName evidence="10">Putative MFS family arabinose efflux permease</fullName>
    </submittedName>
</protein>
<dbReference type="InterPro" id="IPR050171">
    <property type="entry name" value="MFS_Transporters"/>
</dbReference>
<comment type="caution">
    <text evidence="10">The sequence shown here is derived from an EMBL/GenBank/DDBJ whole genome shotgun (WGS) entry which is preliminary data.</text>
</comment>
<keyword evidence="4 8" id="KW-0812">Transmembrane</keyword>
<feature type="transmembrane region" description="Helical" evidence="8">
    <location>
        <begin position="75"/>
        <end position="97"/>
    </location>
</feature>
<dbReference type="GO" id="GO:0005886">
    <property type="term" value="C:plasma membrane"/>
    <property type="evidence" value="ECO:0007669"/>
    <property type="project" value="UniProtKB-SubCell"/>
</dbReference>
<feature type="transmembrane region" description="Helical" evidence="8">
    <location>
        <begin position="43"/>
        <end position="63"/>
    </location>
</feature>
<feature type="region of interest" description="Disordered" evidence="7">
    <location>
        <begin position="410"/>
        <end position="461"/>
    </location>
</feature>
<dbReference type="RefSeq" id="WP_211252667.1">
    <property type="nucleotide sequence ID" value="NZ_JOIJ01000037.1"/>
</dbReference>
<reference evidence="10 11" key="1">
    <citation type="submission" date="2019-07" db="EMBL/GenBank/DDBJ databases">
        <title>R&amp;d 2014.</title>
        <authorList>
            <person name="Klenk H.-P."/>
        </authorList>
    </citation>
    <scope>NUCLEOTIDE SEQUENCE [LARGE SCALE GENOMIC DNA]</scope>
    <source>
        <strain evidence="10 11">DSM 43194</strain>
    </source>
</reference>
<gene>
    <name evidence="10" type="ORF">JD82_00401</name>
</gene>
<dbReference type="PANTHER" id="PTHR23517">
    <property type="entry name" value="RESISTANCE PROTEIN MDTM, PUTATIVE-RELATED-RELATED"/>
    <property type="match status" value="1"/>
</dbReference>
<proteinExistence type="predicted"/>
<evidence type="ECO:0000256" key="3">
    <source>
        <dbReference type="ARBA" id="ARBA00022475"/>
    </source>
</evidence>
<dbReference type="EMBL" id="VLJV01000001">
    <property type="protein sequence ID" value="TWH18581.1"/>
    <property type="molecule type" value="Genomic_DNA"/>
</dbReference>
<dbReference type="InterPro" id="IPR036259">
    <property type="entry name" value="MFS_trans_sf"/>
</dbReference>
<dbReference type="InterPro" id="IPR020846">
    <property type="entry name" value="MFS_dom"/>
</dbReference>
<feature type="transmembrane region" description="Helical" evidence="8">
    <location>
        <begin position="158"/>
        <end position="175"/>
    </location>
</feature>
<dbReference type="Gene3D" id="1.20.1250.20">
    <property type="entry name" value="MFS general substrate transporter like domains"/>
    <property type="match status" value="2"/>
</dbReference>
<dbReference type="PANTHER" id="PTHR23517:SF13">
    <property type="entry name" value="MAJOR FACILITATOR SUPERFAMILY MFS_1"/>
    <property type="match status" value="1"/>
</dbReference>
<feature type="transmembrane region" description="Helical" evidence="8">
    <location>
        <begin position="365"/>
        <end position="386"/>
    </location>
</feature>
<dbReference type="PROSITE" id="PS50850">
    <property type="entry name" value="MFS"/>
    <property type="match status" value="1"/>
</dbReference>
<feature type="transmembrane region" description="Helical" evidence="8">
    <location>
        <begin position="245"/>
        <end position="262"/>
    </location>
</feature>
<dbReference type="SUPFAM" id="SSF103473">
    <property type="entry name" value="MFS general substrate transporter"/>
    <property type="match status" value="1"/>
</dbReference>
<evidence type="ECO:0000256" key="1">
    <source>
        <dbReference type="ARBA" id="ARBA00004651"/>
    </source>
</evidence>
<dbReference type="Proteomes" id="UP000317303">
    <property type="component" value="Unassembled WGS sequence"/>
</dbReference>
<comment type="subcellular location">
    <subcellularLocation>
        <location evidence="1">Cell membrane</location>
        <topology evidence="1">Multi-pass membrane protein</topology>
    </subcellularLocation>
</comment>
<feature type="domain" description="Major facilitator superfamily (MFS) profile" evidence="9">
    <location>
        <begin position="3"/>
        <end position="391"/>
    </location>
</feature>
<sequence>MRGSAAATGAYLLVVLTFGAYLPSTLYPAYQQDFGAGDLTMTLVYATFALVSAPALVLFGQAADVVGPRPVLRGAVVVAAAGSASFVFASDIGWLVAGRAAQGLALGAATAAASSLTAVHAGRRVDGAALAGIAFVGGTAAGPVVGGLMARYVPAPETVPFAVHLVLLAVGWRLVSRLGTTASGMTVAPVGAPHRAWRPTVPRIPRAIRRLFVSAAVTGFLAWTVAGLFLAIIPTLLERSGPADPAVTGAILGSVLLCSVATQPLVGRVGVRGAQIAGAAALLTSLVVLAVNAGGSTATTLAAAVIAGVGHGLAYGGASAAVDAVAPVAHKGAITGALHVAFYLGSGCPAVVVGLITLVHPLPTATSWVAAAAAIGTVGAAASVVAMQRPATAPEGPIVAFNATMGPSGATRGVRRALPERVEGRCPAAGAPRTLLSAGAQAGGRQRMTVTSPDSSSSPAP</sequence>
<name>A0A660CCD6_9PSEU</name>
<keyword evidence="6 8" id="KW-0472">Membrane</keyword>
<evidence type="ECO:0000256" key="8">
    <source>
        <dbReference type="SAM" id="Phobius"/>
    </source>
</evidence>
<dbReference type="InterPro" id="IPR011701">
    <property type="entry name" value="MFS"/>
</dbReference>
<dbReference type="GO" id="GO:0022857">
    <property type="term" value="F:transmembrane transporter activity"/>
    <property type="evidence" value="ECO:0007669"/>
    <property type="project" value="InterPro"/>
</dbReference>
<feature type="transmembrane region" description="Helical" evidence="8">
    <location>
        <begin position="301"/>
        <end position="325"/>
    </location>
</feature>
<feature type="transmembrane region" description="Helical" evidence="8">
    <location>
        <begin position="211"/>
        <end position="233"/>
    </location>
</feature>
<dbReference type="AlphaFoldDB" id="A0A660CCD6"/>
<feature type="compositionally biased region" description="Polar residues" evidence="7">
    <location>
        <begin position="448"/>
        <end position="461"/>
    </location>
</feature>
<keyword evidence="2" id="KW-0813">Transport</keyword>
<evidence type="ECO:0000313" key="10">
    <source>
        <dbReference type="EMBL" id="TWH18581.1"/>
    </source>
</evidence>
<feature type="transmembrane region" description="Helical" evidence="8">
    <location>
        <begin position="103"/>
        <end position="121"/>
    </location>
</feature>
<evidence type="ECO:0000256" key="2">
    <source>
        <dbReference type="ARBA" id="ARBA00022448"/>
    </source>
</evidence>
<evidence type="ECO:0000259" key="9">
    <source>
        <dbReference type="PROSITE" id="PS50850"/>
    </source>
</evidence>
<evidence type="ECO:0000256" key="4">
    <source>
        <dbReference type="ARBA" id="ARBA00022692"/>
    </source>
</evidence>
<evidence type="ECO:0000256" key="7">
    <source>
        <dbReference type="SAM" id="MobiDB-lite"/>
    </source>
</evidence>
<evidence type="ECO:0000313" key="11">
    <source>
        <dbReference type="Proteomes" id="UP000317303"/>
    </source>
</evidence>
<organism evidence="10 11">
    <name type="scientific">Prauserella rugosa</name>
    <dbReference type="NCBI Taxonomy" id="43354"/>
    <lineage>
        <taxon>Bacteria</taxon>
        <taxon>Bacillati</taxon>
        <taxon>Actinomycetota</taxon>
        <taxon>Actinomycetes</taxon>
        <taxon>Pseudonocardiales</taxon>
        <taxon>Pseudonocardiaceae</taxon>
        <taxon>Prauserella</taxon>
    </lineage>
</organism>
<feature type="transmembrane region" description="Helical" evidence="8">
    <location>
        <begin position="274"/>
        <end position="295"/>
    </location>
</feature>
<feature type="transmembrane region" description="Helical" evidence="8">
    <location>
        <begin position="128"/>
        <end position="152"/>
    </location>
</feature>
<keyword evidence="5 8" id="KW-1133">Transmembrane helix</keyword>
<keyword evidence="11" id="KW-1185">Reference proteome</keyword>
<dbReference type="Pfam" id="PF07690">
    <property type="entry name" value="MFS_1"/>
    <property type="match status" value="1"/>
</dbReference>
<keyword evidence="3" id="KW-1003">Cell membrane</keyword>